<evidence type="ECO:0000256" key="1">
    <source>
        <dbReference type="SAM" id="MobiDB-lite"/>
    </source>
</evidence>
<feature type="region of interest" description="Disordered" evidence="1">
    <location>
        <begin position="93"/>
        <end position="117"/>
    </location>
</feature>
<feature type="compositionally biased region" description="Polar residues" evidence="1">
    <location>
        <begin position="95"/>
        <end position="104"/>
    </location>
</feature>
<reference evidence="2 3" key="1">
    <citation type="submission" date="2016-10" db="EMBL/GenBank/DDBJ databases">
        <authorList>
            <person name="Varghese N."/>
            <person name="Submissions S."/>
        </authorList>
    </citation>
    <scope>NUCLEOTIDE SEQUENCE [LARGE SCALE GENOMIC DNA]</scope>
    <source>
        <strain evidence="2 3">WG10</strain>
    </source>
</reference>
<gene>
    <name evidence="2" type="ORF">SAMN04488597_12820</name>
</gene>
<organism evidence="2 3">
    <name type="scientific">Halanaerobium congolense</name>
    <dbReference type="NCBI Taxonomy" id="54121"/>
    <lineage>
        <taxon>Bacteria</taxon>
        <taxon>Bacillati</taxon>
        <taxon>Bacillota</taxon>
        <taxon>Clostridia</taxon>
        <taxon>Halanaerobiales</taxon>
        <taxon>Halanaerobiaceae</taxon>
        <taxon>Halanaerobium</taxon>
    </lineage>
</organism>
<dbReference type="Proteomes" id="UP000324896">
    <property type="component" value="Unassembled WGS sequence"/>
</dbReference>
<dbReference type="RefSeq" id="WP_073160196.1">
    <property type="nucleotide sequence ID" value="NZ_FMYT01000028.1"/>
</dbReference>
<evidence type="ECO:0000313" key="3">
    <source>
        <dbReference type="Proteomes" id="UP000324896"/>
    </source>
</evidence>
<evidence type="ECO:0000313" key="2">
    <source>
        <dbReference type="EMBL" id="SDD13324.1"/>
    </source>
</evidence>
<dbReference type="EMBL" id="FMYT01000028">
    <property type="protein sequence ID" value="SDD13324.1"/>
    <property type="molecule type" value="Genomic_DNA"/>
</dbReference>
<name>A0A1G6S9H6_9FIRM</name>
<proteinExistence type="predicted"/>
<protein>
    <submittedName>
        <fullName evidence="2">Uncharacterized protein</fullName>
    </submittedName>
</protein>
<sequence>MIKRCEACNYYEKVVGNHIDGAFECKNEEVDNEFLNEYGESTVVMAYMCGHFDLLDDIRKILKDPDQSVEDIDIQTIIGEKITFRVATKEELEQTRQMQDNSQADFDDGIEPEGYHF</sequence>
<accession>A0A1G6S9H6</accession>
<dbReference type="AlphaFoldDB" id="A0A1G6S9H6"/>